<dbReference type="WBParaSite" id="HNAJ_0000141801-mRNA-1">
    <property type="protein sequence ID" value="HNAJ_0000141801-mRNA-1"/>
    <property type="gene ID" value="HNAJ_0000141801"/>
</dbReference>
<feature type="compositionally biased region" description="Polar residues" evidence="1">
    <location>
        <begin position="1"/>
        <end position="17"/>
    </location>
</feature>
<reference evidence="2 3" key="2">
    <citation type="submission" date="2018-11" db="EMBL/GenBank/DDBJ databases">
        <authorList>
            <consortium name="Pathogen Informatics"/>
        </authorList>
    </citation>
    <scope>NUCLEOTIDE SEQUENCE [LARGE SCALE GENOMIC DNA]</scope>
</reference>
<accession>A0A0R3T353</accession>
<name>A0A0R3T353_RODNA</name>
<proteinExistence type="predicted"/>
<organism evidence="4">
    <name type="scientific">Rodentolepis nana</name>
    <name type="common">Dwarf tapeworm</name>
    <name type="synonym">Hymenolepis nana</name>
    <dbReference type="NCBI Taxonomy" id="102285"/>
    <lineage>
        <taxon>Eukaryota</taxon>
        <taxon>Metazoa</taxon>
        <taxon>Spiralia</taxon>
        <taxon>Lophotrochozoa</taxon>
        <taxon>Platyhelminthes</taxon>
        <taxon>Cestoda</taxon>
        <taxon>Eucestoda</taxon>
        <taxon>Cyclophyllidea</taxon>
        <taxon>Hymenolepididae</taxon>
        <taxon>Rodentolepis</taxon>
    </lineage>
</organism>
<keyword evidence="3" id="KW-1185">Reference proteome</keyword>
<dbReference type="Proteomes" id="UP000278807">
    <property type="component" value="Unassembled WGS sequence"/>
</dbReference>
<dbReference type="AlphaFoldDB" id="A0A0R3T353"/>
<reference evidence="4" key="1">
    <citation type="submission" date="2016-04" db="UniProtKB">
        <authorList>
            <consortium name="WormBaseParasite"/>
        </authorList>
    </citation>
    <scope>IDENTIFICATION</scope>
</reference>
<protein>
    <submittedName>
        <fullName evidence="4">ORF1</fullName>
    </submittedName>
</protein>
<gene>
    <name evidence="2" type="ORF">HNAJ_LOCUS1417</name>
</gene>
<feature type="region of interest" description="Disordered" evidence="1">
    <location>
        <begin position="1"/>
        <end position="26"/>
    </location>
</feature>
<evidence type="ECO:0000313" key="2">
    <source>
        <dbReference type="EMBL" id="VDN97276.1"/>
    </source>
</evidence>
<feature type="region of interest" description="Disordered" evidence="1">
    <location>
        <begin position="78"/>
        <end position="104"/>
    </location>
</feature>
<evidence type="ECO:0000256" key="1">
    <source>
        <dbReference type="SAM" id="MobiDB-lite"/>
    </source>
</evidence>
<evidence type="ECO:0000313" key="3">
    <source>
        <dbReference type="Proteomes" id="UP000278807"/>
    </source>
</evidence>
<sequence length="174" mass="19060">MTGVSDYSLNSNLSSAGVTTPTVPTISTETGDLLRGMLVDEDPGVPPMQTLMPTTPHENLTPSPQRVTRTNEKALKAAFPGGEGLDSAPNRTRKRKQDNGYEGASETKFRHITASVDDIFLSCKIKHQLEGYPIHQDYPTEGNLGNVHRHKHGYCACLNPYPLGNIAYYLMCDV</sequence>
<evidence type="ECO:0000313" key="4">
    <source>
        <dbReference type="WBParaSite" id="HNAJ_0000141801-mRNA-1"/>
    </source>
</evidence>
<dbReference type="EMBL" id="UZAE01000548">
    <property type="protein sequence ID" value="VDN97276.1"/>
    <property type="molecule type" value="Genomic_DNA"/>
</dbReference>